<evidence type="ECO:0000313" key="1">
    <source>
        <dbReference type="EMBL" id="GAH28960.1"/>
    </source>
</evidence>
<feature type="non-terminal residue" evidence="1">
    <location>
        <position position="276"/>
    </location>
</feature>
<sequence length="276" mass="31141">EAKRIFPNIHSGPISGYLVLGGLNEISYSSNLPKALTKSSVNIRYRGDIDIPCNKGTTVETSVGGETRSKYADFNIAKFQTNGFEFEIKKEKDWLSFCAVTRSRPITNAVITRFTEALQFVLGRTLHWSVMELLQQQTQETRVRASLKNEKESSRIQPPISFRSYDNASNVWNLFGKYLGHVISYPERTWHPLFSLIHSVIESGKASLEAEALTLSVSIEGLLKREFSALAMPDEVFKKQVDKARNLIDRSELSDSIKERMSGFLGAMLSPRAKDR</sequence>
<gene>
    <name evidence="1" type="ORF">S03H2_08177</name>
</gene>
<accession>X1F8V2</accession>
<comment type="caution">
    <text evidence="1">The sequence shown here is derived from an EMBL/GenBank/DDBJ whole genome shotgun (WGS) entry which is preliminary data.</text>
</comment>
<feature type="non-terminal residue" evidence="1">
    <location>
        <position position="1"/>
    </location>
</feature>
<reference evidence="1" key="1">
    <citation type="journal article" date="2014" name="Front. Microbiol.">
        <title>High frequency of phylogenetically diverse reductive dehalogenase-homologous genes in deep subseafloor sedimentary metagenomes.</title>
        <authorList>
            <person name="Kawai M."/>
            <person name="Futagami T."/>
            <person name="Toyoda A."/>
            <person name="Takaki Y."/>
            <person name="Nishi S."/>
            <person name="Hori S."/>
            <person name="Arai W."/>
            <person name="Tsubouchi T."/>
            <person name="Morono Y."/>
            <person name="Uchiyama I."/>
            <person name="Ito T."/>
            <person name="Fujiyama A."/>
            <person name="Inagaki F."/>
            <person name="Takami H."/>
        </authorList>
    </citation>
    <scope>NUCLEOTIDE SEQUENCE</scope>
    <source>
        <strain evidence="1">Expedition CK06-06</strain>
    </source>
</reference>
<protein>
    <submittedName>
        <fullName evidence="1">Uncharacterized protein</fullName>
    </submittedName>
</protein>
<dbReference type="AlphaFoldDB" id="X1F8V2"/>
<organism evidence="1">
    <name type="scientific">marine sediment metagenome</name>
    <dbReference type="NCBI Taxonomy" id="412755"/>
    <lineage>
        <taxon>unclassified sequences</taxon>
        <taxon>metagenomes</taxon>
        <taxon>ecological metagenomes</taxon>
    </lineage>
</organism>
<name>X1F8V2_9ZZZZ</name>
<proteinExistence type="predicted"/>
<dbReference type="EMBL" id="BARU01003927">
    <property type="protein sequence ID" value="GAH28960.1"/>
    <property type="molecule type" value="Genomic_DNA"/>
</dbReference>